<organism evidence="6 7">
    <name type="scientific">Larinioides sclopetarius</name>
    <dbReference type="NCBI Taxonomy" id="280406"/>
    <lineage>
        <taxon>Eukaryota</taxon>
        <taxon>Metazoa</taxon>
        <taxon>Ecdysozoa</taxon>
        <taxon>Arthropoda</taxon>
        <taxon>Chelicerata</taxon>
        <taxon>Arachnida</taxon>
        <taxon>Araneae</taxon>
        <taxon>Araneomorphae</taxon>
        <taxon>Entelegynae</taxon>
        <taxon>Araneoidea</taxon>
        <taxon>Araneidae</taxon>
        <taxon>Larinioides</taxon>
    </lineage>
</organism>
<evidence type="ECO:0000256" key="3">
    <source>
        <dbReference type="ARBA" id="ARBA00023163"/>
    </source>
</evidence>
<dbReference type="PANTHER" id="PTHR13408">
    <property type="entry name" value="DNA-DIRECTED RNA POLYMERASE III"/>
    <property type="match status" value="1"/>
</dbReference>
<protein>
    <recommendedName>
        <fullName evidence="8">DNA-directed RNA polymerase III subunit RPC4</fullName>
    </recommendedName>
</protein>
<gene>
    <name evidence="6" type="ORF">LARSCL_LOCUS13663</name>
</gene>
<keyword evidence="4" id="KW-0539">Nucleus</keyword>
<dbReference type="GO" id="GO:0042797">
    <property type="term" value="P:tRNA transcription by RNA polymerase III"/>
    <property type="evidence" value="ECO:0007669"/>
    <property type="project" value="TreeGrafter"/>
</dbReference>
<feature type="region of interest" description="Disordered" evidence="5">
    <location>
        <begin position="277"/>
        <end position="302"/>
    </location>
</feature>
<evidence type="ECO:0000313" key="7">
    <source>
        <dbReference type="Proteomes" id="UP001497382"/>
    </source>
</evidence>
<reference evidence="6 7" key="1">
    <citation type="submission" date="2024-04" db="EMBL/GenBank/DDBJ databases">
        <authorList>
            <person name="Rising A."/>
            <person name="Reimegard J."/>
            <person name="Sonavane S."/>
            <person name="Akerstrom W."/>
            <person name="Nylinder S."/>
            <person name="Hedman E."/>
            <person name="Kallberg Y."/>
        </authorList>
    </citation>
    <scope>NUCLEOTIDE SEQUENCE [LARGE SCALE GENOMIC DNA]</scope>
</reference>
<comment type="caution">
    <text evidence="6">The sequence shown here is derived from an EMBL/GenBank/DDBJ whole genome shotgun (WGS) entry which is preliminary data.</text>
</comment>
<evidence type="ECO:0000256" key="4">
    <source>
        <dbReference type="ARBA" id="ARBA00023242"/>
    </source>
</evidence>
<feature type="compositionally biased region" description="Polar residues" evidence="5">
    <location>
        <begin position="74"/>
        <end position="88"/>
    </location>
</feature>
<evidence type="ECO:0008006" key="8">
    <source>
        <dbReference type="Google" id="ProtNLM"/>
    </source>
</evidence>
<dbReference type="Pfam" id="PF05132">
    <property type="entry name" value="RNA_pol_Rpc4"/>
    <property type="match status" value="1"/>
</dbReference>
<keyword evidence="2" id="KW-0240">DNA-directed RNA polymerase</keyword>
<comment type="subcellular location">
    <subcellularLocation>
        <location evidence="1">Nucleus</location>
    </subcellularLocation>
</comment>
<dbReference type="GO" id="GO:0003677">
    <property type="term" value="F:DNA binding"/>
    <property type="evidence" value="ECO:0007669"/>
    <property type="project" value="InterPro"/>
</dbReference>
<dbReference type="Proteomes" id="UP001497382">
    <property type="component" value="Unassembled WGS sequence"/>
</dbReference>
<dbReference type="PANTHER" id="PTHR13408:SF0">
    <property type="entry name" value="DNA-DIRECTED RNA POLYMERASE III SUBUNIT RPC4"/>
    <property type="match status" value="1"/>
</dbReference>
<evidence type="ECO:0000313" key="6">
    <source>
        <dbReference type="EMBL" id="CAL1285370.1"/>
    </source>
</evidence>
<evidence type="ECO:0000256" key="1">
    <source>
        <dbReference type="ARBA" id="ARBA00004123"/>
    </source>
</evidence>
<evidence type="ECO:0000256" key="5">
    <source>
        <dbReference type="SAM" id="MobiDB-lite"/>
    </source>
</evidence>
<accession>A0AAV2AMZ8</accession>
<dbReference type="InterPro" id="IPR007811">
    <property type="entry name" value="RPC4"/>
</dbReference>
<keyword evidence="3" id="KW-0804">Transcription</keyword>
<evidence type="ECO:0000256" key="2">
    <source>
        <dbReference type="ARBA" id="ARBA00022478"/>
    </source>
</evidence>
<sequence length="383" mass="42564">MSQQPEDKKPDFSNFPRGAIGIKGLPVGRNARLPSIRTPRDLTLGSQPKRTFTPNIPVRREKKPTDITKGGGESSSETPSNRNRNTTPKSERGRGRGRGKGQIIQLEGSVFGEGIAQSAYKASSSRQRESIPRSEFSSGRPFVKKEKTDYDVHHMEQEMKMLLRDDFIDDGDDSNSADESMKPVIFPAKVVKEKQEKTENDEKAEGFQNQDFAKTMGFDVEKIARFIKKEKLDEPKPVVAQPDWSKIPKNEITEVLTSTDSPFFLLQIPHCITTQESDYQSKTADNAASSASEEKKDLTTLASMPEGTIGKLQVLKDGRVRLMIGSLPYYIDDMCPLIGKHELVSIKTDSSSGDLISFGSCEKTLILEPDIDSLMPDSKNSKS</sequence>
<keyword evidence="7" id="KW-1185">Reference proteome</keyword>
<feature type="compositionally biased region" description="Polar residues" evidence="5">
    <location>
        <begin position="277"/>
        <end position="291"/>
    </location>
</feature>
<feature type="compositionally biased region" description="Polar residues" evidence="5">
    <location>
        <begin position="44"/>
        <end position="54"/>
    </location>
</feature>
<name>A0AAV2AMZ8_9ARAC</name>
<dbReference type="EMBL" id="CAXIEN010000190">
    <property type="protein sequence ID" value="CAL1285370.1"/>
    <property type="molecule type" value="Genomic_DNA"/>
</dbReference>
<feature type="region of interest" description="Disordered" evidence="5">
    <location>
        <begin position="119"/>
        <end position="142"/>
    </location>
</feature>
<dbReference type="GO" id="GO:0005666">
    <property type="term" value="C:RNA polymerase III complex"/>
    <property type="evidence" value="ECO:0007669"/>
    <property type="project" value="InterPro"/>
</dbReference>
<feature type="compositionally biased region" description="Basic and acidic residues" evidence="5">
    <location>
        <begin position="1"/>
        <end position="11"/>
    </location>
</feature>
<dbReference type="AlphaFoldDB" id="A0AAV2AMZ8"/>
<proteinExistence type="predicted"/>
<feature type="region of interest" description="Disordered" evidence="5">
    <location>
        <begin position="1"/>
        <end position="103"/>
    </location>
</feature>